<dbReference type="EMBL" id="BGZK01000218">
    <property type="protein sequence ID" value="GBP29257.1"/>
    <property type="molecule type" value="Genomic_DNA"/>
</dbReference>
<proteinExistence type="predicted"/>
<keyword evidence="2" id="KW-1185">Reference proteome</keyword>
<reference evidence="1 2" key="1">
    <citation type="journal article" date="2019" name="Commun. Biol.">
        <title>The bagworm genome reveals a unique fibroin gene that provides high tensile strength.</title>
        <authorList>
            <person name="Kono N."/>
            <person name="Nakamura H."/>
            <person name="Ohtoshi R."/>
            <person name="Tomita M."/>
            <person name="Numata K."/>
            <person name="Arakawa K."/>
        </authorList>
    </citation>
    <scope>NUCLEOTIDE SEQUENCE [LARGE SCALE GENOMIC DNA]</scope>
</reference>
<protein>
    <submittedName>
        <fullName evidence="1">Uncharacterized protein</fullName>
    </submittedName>
</protein>
<evidence type="ECO:0000313" key="2">
    <source>
        <dbReference type="Proteomes" id="UP000299102"/>
    </source>
</evidence>
<dbReference type="Proteomes" id="UP000299102">
    <property type="component" value="Unassembled WGS sequence"/>
</dbReference>
<organism evidence="1 2">
    <name type="scientific">Eumeta variegata</name>
    <name type="common">Bagworm moth</name>
    <name type="synonym">Eumeta japonica</name>
    <dbReference type="NCBI Taxonomy" id="151549"/>
    <lineage>
        <taxon>Eukaryota</taxon>
        <taxon>Metazoa</taxon>
        <taxon>Ecdysozoa</taxon>
        <taxon>Arthropoda</taxon>
        <taxon>Hexapoda</taxon>
        <taxon>Insecta</taxon>
        <taxon>Pterygota</taxon>
        <taxon>Neoptera</taxon>
        <taxon>Endopterygota</taxon>
        <taxon>Lepidoptera</taxon>
        <taxon>Glossata</taxon>
        <taxon>Ditrysia</taxon>
        <taxon>Tineoidea</taxon>
        <taxon>Psychidae</taxon>
        <taxon>Oiketicinae</taxon>
        <taxon>Eumeta</taxon>
    </lineage>
</organism>
<sequence>MSVVLEKLHYCHRWDRRVHFKHVAKSFTRLSLLVLQPIHIVFMIVVNNHHVKPMAPYGKSNKVDGTHRRYVRPKQYWNWREAVGGRRRLAPPLPSTSWYVPLQPNRISKPSHTFCHLTSDRMRDG</sequence>
<gene>
    <name evidence="1" type="ORF">EVAR_78951_1</name>
</gene>
<dbReference type="AlphaFoldDB" id="A0A4C1UT99"/>
<evidence type="ECO:0000313" key="1">
    <source>
        <dbReference type="EMBL" id="GBP29257.1"/>
    </source>
</evidence>
<accession>A0A4C1UT99</accession>
<name>A0A4C1UT99_EUMVA</name>
<comment type="caution">
    <text evidence="1">The sequence shown here is derived from an EMBL/GenBank/DDBJ whole genome shotgun (WGS) entry which is preliminary data.</text>
</comment>